<feature type="transmembrane region" description="Helical" evidence="7">
    <location>
        <begin position="89"/>
        <end position="109"/>
    </location>
</feature>
<keyword evidence="10" id="KW-1185">Reference proteome</keyword>
<dbReference type="Pfam" id="PF01553">
    <property type="entry name" value="Acyltransferase"/>
    <property type="match status" value="1"/>
</dbReference>
<evidence type="ECO:0000256" key="2">
    <source>
        <dbReference type="ARBA" id="ARBA00022448"/>
    </source>
</evidence>
<comment type="caution">
    <text evidence="9">The sequence shown here is derived from an EMBL/GenBank/DDBJ whole genome shotgun (WGS) entry which is preliminary data.</text>
</comment>
<feature type="domain" description="Phospholipid/glycerol acyltransferase" evidence="8">
    <location>
        <begin position="459"/>
        <end position="575"/>
    </location>
</feature>
<dbReference type="PANTHER" id="PTHR43266:SF2">
    <property type="entry name" value="MAJOR FACILITATOR SUPERFAMILY (MFS) PROFILE DOMAIN-CONTAINING PROTEIN"/>
    <property type="match status" value="1"/>
</dbReference>
<dbReference type="RefSeq" id="WP_354601354.1">
    <property type="nucleotide sequence ID" value="NZ_JBEWZI010000011.1"/>
</dbReference>
<dbReference type="EMBL" id="JBEWZI010000011">
    <property type="protein sequence ID" value="MET7014895.1"/>
    <property type="molecule type" value="Genomic_DNA"/>
</dbReference>
<dbReference type="InterPro" id="IPR002123">
    <property type="entry name" value="Plipid/glycerol_acylTrfase"/>
</dbReference>
<sequence>MSTDPSRSTSQLLTARRFGPLFATQFCGAFNDNLFKNALILLVAFKTGKVMGMEPAMIVQLAAGLFILPFFLFSAMAGQVADKYDKARLIRIIKAIEIGIATLATFGFATAHGELLLAALFMMGLHSTFFGPLKYSILPQHLHEDELVAGNAWVESATFVAILAGSLLAGVLMSIKPDGAIYAGVACVLIAIAGYLTSRGIPDAPPSAPDLRVNLNPLTETWRNIRLVYRNRTVFHSTMGISWFWFYGALFLTQFAPFVKDVLGGNEMMVTALLGTFIVGIALGAFLCERLSGKHVEIGLVPLGSIGLSLAGVDLWLASPSGVPAPTDLMAFVSHLANWRILADLLLIGVAGGFFTVPLYALIQQRSEPGERSRVIAANNILNAAFMVASAGFAALALSHGLSIPQIFLATAIMNAAVAVYIYGLVPEFLIRCIVWVLIKTVYRLRASGLEHVPEQGSALIVCNHPSFIDALIISAMCRRPIRWVADYNMYAKPGLNYFFRTIGAIPMAAAREDRSVLIAAYDKIAATLEAGELIGIFPEGRVTDTGEIEAFKGGVSKILKRNPVPVVPMALRGMWGSFFSRKDGAAMSKPLRRGFFNHIELIVSAPVSPENLTPVALHDIVQGLRGDQQ</sequence>
<organism evidence="9 10">
    <name type="scientific">Uliginosibacterium flavum</name>
    <dbReference type="NCBI Taxonomy" id="1396831"/>
    <lineage>
        <taxon>Bacteria</taxon>
        <taxon>Pseudomonadati</taxon>
        <taxon>Pseudomonadota</taxon>
        <taxon>Betaproteobacteria</taxon>
        <taxon>Rhodocyclales</taxon>
        <taxon>Zoogloeaceae</taxon>
        <taxon>Uliginosibacterium</taxon>
    </lineage>
</organism>
<feature type="transmembrane region" description="Helical" evidence="7">
    <location>
        <begin position="300"/>
        <end position="319"/>
    </location>
</feature>
<feature type="transmembrane region" description="Helical" evidence="7">
    <location>
        <begin position="339"/>
        <end position="363"/>
    </location>
</feature>
<evidence type="ECO:0000256" key="7">
    <source>
        <dbReference type="SAM" id="Phobius"/>
    </source>
</evidence>
<dbReference type="InterPro" id="IPR036259">
    <property type="entry name" value="MFS_trans_sf"/>
</dbReference>
<feature type="transmembrane region" description="Helical" evidence="7">
    <location>
        <begin position="179"/>
        <end position="197"/>
    </location>
</feature>
<feature type="transmembrane region" description="Helical" evidence="7">
    <location>
        <begin position="115"/>
        <end position="133"/>
    </location>
</feature>
<dbReference type="PANTHER" id="PTHR43266">
    <property type="entry name" value="MACROLIDE-EFFLUX PROTEIN"/>
    <property type="match status" value="1"/>
</dbReference>
<keyword evidence="2" id="KW-0813">Transport</keyword>
<proteinExistence type="predicted"/>
<dbReference type="SUPFAM" id="SSF103473">
    <property type="entry name" value="MFS general substrate transporter"/>
    <property type="match status" value="1"/>
</dbReference>
<evidence type="ECO:0000256" key="3">
    <source>
        <dbReference type="ARBA" id="ARBA00022475"/>
    </source>
</evidence>
<reference evidence="9 10" key="1">
    <citation type="submission" date="2024-07" db="EMBL/GenBank/DDBJ databases">
        <title>Uliginosibacterium flavum JJ3220;KACC:17644.</title>
        <authorList>
            <person name="Kim M.K."/>
        </authorList>
    </citation>
    <scope>NUCLEOTIDE SEQUENCE [LARGE SCALE GENOMIC DNA]</scope>
    <source>
        <strain evidence="9 10">KACC:17644</strain>
    </source>
</reference>
<dbReference type="InterPro" id="IPR011701">
    <property type="entry name" value="MFS"/>
</dbReference>
<keyword evidence="6 7" id="KW-0472">Membrane</keyword>
<evidence type="ECO:0000256" key="5">
    <source>
        <dbReference type="ARBA" id="ARBA00022989"/>
    </source>
</evidence>
<dbReference type="Proteomes" id="UP001549691">
    <property type="component" value="Unassembled WGS sequence"/>
</dbReference>
<accession>A0ABV2TMX2</accession>
<keyword evidence="3" id="KW-1003">Cell membrane</keyword>
<evidence type="ECO:0000313" key="10">
    <source>
        <dbReference type="Proteomes" id="UP001549691"/>
    </source>
</evidence>
<dbReference type="SUPFAM" id="SSF69593">
    <property type="entry name" value="Glycerol-3-phosphate (1)-acyltransferase"/>
    <property type="match status" value="1"/>
</dbReference>
<gene>
    <name evidence="9" type="ORF">ABXR19_11900</name>
</gene>
<keyword evidence="4 7" id="KW-0812">Transmembrane</keyword>
<feature type="transmembrane region" description="Helical" evidence="7">
    <location>
        <begin position="268"/>
        <end position="288"/>
    </location>
</feature>
<feature type="transmembrane region" description="Helical" evidence="7">
    <location>
        <begin position="57"/>
        <end position="77"/>
    </location>
</feature>
<feature type="transmembrane region" description="Helical" evidence="7">
    <location>
        <begin position="233"/>
        <end position="256"/>
    </location>
</feature>
<evidence type="ECO:0000259" key="8">
    <source>
        <dbReference type="SMART" id="SM00563"/>
    </source>
</evidence>
<dbReference type="Pfam" id="PF07690">
    <property type="entry name" value="MFS_1"/>
    <property type="match status" value="1"/>
</dbReference>
<evidence type="ECO:0000313" key="9">
    <source>
        <dbReference type="EMBL" id="MET7014895.1"/>
    </source>
</evidence>
<keyword evidence="5 7" id="KW-1133">Transmembrane helix</keyword>
<dbReference type="Gene3D" id="1.20.1250.20">
    <property type="entry name" value="MFS general substrate transporter like domains"/>
    <property type="match status" value="1"/>
</dbReference>
<evidence type="ECO:0000256" key="1">
    <source>
        <dbReference type="ARBA" id="ARBA00004651"/>
    </source>
</evidence>
<feature type="transmembrane region" description="Helical" evidence="7">
    <location>
        <begin position="153"/>
        <end position="173"/>
    </location>
</feature>
<evidence type="ECO:0000256" key="6">
    <source>
        <dbReference type="ARBA" id="ARBA00023136"/>
    </source>
</evidence>
<dbReference type="CDD" id="cd07989">
    <property type="entry name" value="LPLAT_AGPAT-like"/>
    <property type="match status" value="1"/>
</dbReference>
<evidence type="ECO:0000256" key="4">
    <source>
        <dbReference type="ARBA" id="ARBA00022692"/>
    </source>
</evidence>
<dbReference type="SMART" id="SM00563">
    <property type="entry name" value="PlsC"/>
    <property type="match status" value="1"/>
</dbReference>
<protein>
    <submittedName>
        <fullName evidence="9">MFS transporter</fullName>
    </submittedName>
</protein>
<name>A0ABV2TMX2_9RHOO</name>
<comment type="subcellular location">
    <subcellularLocation>
        <location evidence="1">Cell membrane</location>
        <topology evidence="1">Multi-pass membrane protein</topology>
    </subcellularLocation>
</comment>
<feature type="transmembrane region" description="Helical" evidence="7">
    <location>
        <begin position="375"/>
        <end position="398"/>
    </location>
</feature>
<dbReference type="CDD" id="cd06173">
    <property type="entry name" value="MFS_MefA_like"/>
    <property type="match status" value="1"/>
</dbReference>